<feature type="transmembrane region" description="Helical" evidence="1">
    <location>
        <begin position="20"/>
        <end position="38"/>
    </location>
</feature>
<reference evidence="2 3" key="1">
    <citation type="journal article" date="2016" name="Nat. Commun.">
        <title>Thousands of microbial genomes shed light on interconnected biogeochemical processes in an aquifer system.</title>
        <authorList>
            <person name="Anantharaman K."/>
            <person name="Brown C.T."/>
            <person name="Hug L.A."/>
            <person name="Sharon I."/>
            <person name="Castelle C.J."/>
            <person name="Probst A.J."/>
            <person name="Thomas B.C."/>
            <person name="Singh A."/>
            <person name="Wilkins M.J."/>
            <person name="Karaoz U."/>
            <person name="Brodie E.L."/>
            <person name="Williams K.H."/>
            <person name="Hubbard S.S."/>
            <person name="Banfield J.F."/>
        </authorList>
    </citation>
    <scope>NUCLEOTIDE SEQUENCE [LARGE SCALE GENOMIC DNA]</scope>
</reference>
<sequence length="135" mass="15712">MKLWQYEDKQHVIRQFGGVYVYLVMVGIGLFSVIGTYGEPDYKFPFYLGIILAISGVIQLLFRKKIAVRLNKFPEIEFERGSKAALIFFLPLTIIGFFDIDDLFPPIATYIFAFILFLISAIYYIFYSRLPDKPK</sequence>
<dbReference type="Proteomes" id="UP000178226">
    <property type="component" value="Unassembled WGS sequence"/>
</dbReference>
<feature type="transmembrane region" description="Helical" evidence="1">
    <location>
        <begin position="83"/>
        <end position="101"/>
    </location>
</feature>
<evidence type="ECO:0008006" key="4">
    <source>
        <dbReference type="Google" id="ProtNLM"/>
    </source>
</evidence>
<organism evidence="2 3">
    <name type="scientific">Candidatus Veblenbacteria bacterium RIFOXYC2_FULL_42_11</name>
    <dbReference type="NCBI Taxonomy" id="1802428"/>
    <lineage>
        <taxon>Bacteria</taxon>
        <taxon>Candidatus Vebleniibacteriota</taxon>
    </lineage>
</organism>
<feature type="transmembrane region" description="Helical" evidence="1">
    <location>
        <begin position="107"/>
        <end position="126"/>
    </location>
</feature>
<dbReference type="AlphaFoldDB" id="A0A1G2Q9I2"/>
<keyword evidence="1" id="KW-0812">Transmembrane</keyword>
<keyword evidence="1" id="KW-1133">Transmembrane helix</keyword>
<proteinExistence type="predicted"/>
<keyword evidence="1" id="KW-0472">Membrane</keyword>
<dbReference type="EMBL" id="MHTE01000010">
    <property type="protein sequence ID" value="OHA57227.1"/>
    <property type="molecule type" value="Genomic_DNA"/>
</dbReference>
<gene>
    <name evidence="2" type="ORF">A2441_00645</name>
</gene>
<evidence type="ECO:0000313" key="2">
    <source>
        <dbReference type="EMBL" id="OHA57227.1"/>
    </source>
</evidence>
<evidence type="ECO:0000313" key="3">
    <source>
        <dbReference type="Proteomes" id="UP000178226"/>
    </source>
</evidence>
<accession>A0A1G2Q9I2</accession>
<name>A0A1G2Q9I2_9BACT</name>
<evidence type="ECO:0000256" key="1">
    <source>
        <dbReference type="SAM" id="Phobius"/>
    </source>
</evidence>
<protein>
    <recommendedName>
        <fullName evidence="4">DUF2178 domain-containing protein</fullName>
    </recommendedName>
</protein>
<feature type="transmembrane region" description="Helical" evidence="1">
    <location>
        <begin position="44"/>
        <end position="62"/>
    </location>
</feature>
<comment type="caution">
    <text evidence="2">The sequence shown here is derived from an EMBL/GenBank/DDBJ whole genome shotgun (WGS) entry which is preliminary data.</text>
</comment>